<gene>
    <name evidence="1" type="ORF">ONZ43_g60</name>
</gene>
<reference evidence="1" key="1">
    <citation type="submission" date="2022-11" db="EMBL/GenBank/DDBJ databases">
        <title>Genome Sequence of Nemania bipapillata.</title>
        <authorList>
            <person name="Buettner E."/>
        </authorList>
    </citation>
    <scope>NUCLEOTIDE SEQUENCE</scope>
    <source>
        <strain evidence="1">CP14</strain>
    </source>
</reference>
<dbReference type="Proteomes" id="UP001153334">
    <property type="component" value="Unassembled WGS sequence"/>
</dbReference>
<keyword evidence="2" id="KW-1185">Reference proteome</keyword>
<accession>A0ACC2J9H2</accession>
<evidence type="ECO:0000313" key="2">
    <source>
        <dbReference type="Proteomes" id="UP001153334"/>
    </source>
</evidence>
<proteinExistence type="predicted"/>
<comment type="caution">
    <text evidence="1">The sequence shown here is derived from an EMBL/GenBank/DDBJ whole genome shotgun (WGS) entry which is preliminary data.</text>
</comment>
<evidence type="ECO:0000313" key="1">
    <source>
        <dbReference type="EMBL" id="KAJ8124158.1"/>
    </source>
</evidence>
<sequence length="267" mass="30812">MAAQDQNGLEDIPPLTSISPSIFVLTDRDFTKTPPPMSDDPITRLETTIDALDWHAARVEENMIAMFALEAERVQRAGQVERVQYDAYLRPIKDQQRNMDNELRLEEMILREDEDAVRKILIDGRHRDNEDTSSSREDPRERRPHHRSHSPPPFSPRSRGPRDLEYMDLATVRREKMFRQDVNELRQTPRSAALTHVLNLVKWGWDEQIEGHRAAIKKEKEERRANLHRQMKENPIPLATTGPSVSTPTVPASTRKNSVDGDAMDID</sequence>
<protein>
    <submittedName>
        <fullName evidence="1">Uncharacterized protein</fullName>
    </submittedName>
</protein>
<name>A0ACC2J9H2_9PEZI</name>
<dbReference type="EMBL" id="JAPESX010000006">
    <property type="protein sequence ID" value="KAJ8124158.1"/>
    <property type="molecule type" value="Genomic_DNA"/>
</dbReference>
<organism evidence="1 2">
    <name type="scientific">Nemania bipapillata</name>
    <dbReference type="NCBI Taxonomy" id="110536"/>
    <lineage>
        <taxon>Eukaryota</taxon>
        <taxon>Fungi</taxon>
        <taxon>Dikarya</taxon>
        <taxon>Ascomycota</taxon>
        <taxon>Pezizomycotina</taxon>
        <taxon>Sordariomycetes</taxon>
        <taxon>Xylariomycetidae</taxon>
        <taxon>Xylariales</taxon>
        <taxon>Xylariaceae</taxon>
        <taxon>Nemania</taxon>
    </lineage>
</organism>